<keyword evidence="3" id="KW-1185">Reference proteome</keyword>
<dbReference type="InterPro" id="IPR014729">
    <property type="entry name" value="Rossmann-like_a/b/a_fold"/>
</dbReference>
<proteinExistence type="predicted"/>
<protein>
    <recommendedName>
        <fullName evidence="1">DUF218 domain-containing protein</fullName>
    </recommendedName>
</protein>
<name>A0A7Z1AWD1_9PSEU</name>
<dbReference type="PANTHER" id="PTHR30336:SF20">
    <property type="entry name" value="DUF218 DOMAIN-CONTAINING PROTEIN"/>
    <property type="match status" value="1"/>
</dbReference>
<sequence>MPDAIPADVRDDVETLWNYHRLGHTLKPTDVGIGLGSHDIGVADTTATLYHQGLFPLIVFTGANAPTTIDRFPRGEAIHYRERALTLNVPDEAIRVEPHARNTGDNITLTRDLLAAEDIHPKSVLIVSRPYQERRAYATTRKLWPEVDVTCTSQQIDLDTYAATIGDIPRMINVMVGDTQRIRLHAQAGYAIPQHIPTEVQEAYERLVAAGYTRHLISGDA</sequence>
<dbReference type="InterPro" id="IPR003848">
    <property type="entry name" value="DUF218"/>
</dbReference>
<dbReference type="Proteomes" id="UP000185696">
    <property type="component" value="Unassembled WGS sequence"/>
</dbReference>
<dbReference type="Gene3D" id="3.40.50.620">
    <property type="entry name" value="HUPs"/>
    <property type="match status" value="1"/>
</dbReference>
<reference evidence="2 3" key="1">
    <citation type="submission" date="2016-12" db="EMBL/GenBank/DDBJ databases">
        <title>The draft genome sequence of Actinophytocola xinjiangensis.</title>
        <authorList>
            <person name="Wang W."/>
            <person name="Yuan L."/>
        </authorList>
    </citation>
    <scope>NUCLEOTIDE SEQUENCE [LARGE SCALE GENOMIC DNA]</scope>
    <source>
        <strain evidence="2 3">CGMCC 4.4663</strain>
    </source>
</reference>
<feature type="domain" description="DUF218" evidence="1">
    <location>
        <begin position="43"/>
        <end position="146"/>
    </location>
</feature>
<dbReference type="InterPro" id="IPR051599">
    <property type="entry name" value="Cell_Envelope_Assoc"/>
</dbReference>
<dbReference type="CDD" id="cd06259">
    <property type="entry name" value="YdcF-like"/>
    <property type="match status" value="1"/>
</dbReference>
<dbReference type="RefSeq" id="WP_075135796.1">
    <property type="nucleotide sequence ID" value="NZ_MSIF01000015.1"/>
</dbReference>
<organism evidence="2 3">
    <name type="scientific">Actinophytocola xinjiangensis</name>
    <dbReference type="NCBI Taxonomy" id="485602"/>
    <lineage>
        <taxon>Bacteria</taxon>
        <taxon>Bacillati</taxon>
        <taxon>Actinomycetota</taxon>
        <taxon>Actinomycetes</taxon>
        <taxon>Pseudonocardiales</taxon>
        <taxon>Pseudonocardiaceae</taxon>
    </lineage>
</organism>
<accession>A0A7Z1AWD1</accession>
<dbReference type="EMBL" id="MSIF01000015">
    <property type="protein sequence ID" value="OLF07556.1"/>
    <property type="molecule type" value="Genomic_DNA"/>
</dbReference>
<evidence type="ECO:0000313" key="2">
    <source>
        <dbReference type="EMBL" id="OLF07556.1"/>
    </source>
</evidence>
<dbReference type="GO" id="GO:0005886">
    <property type="term" value="C:plasma membrane"/>
    <property type="evidence" value="ECO:0007669"/>
    <property type="project" value="TreeGrafter"/>
</dbReference>
<evidence type="ECO:0000259" key="1">
    <source>
        <dbReference type="Pfam" id="PF02698"/>
    </source>
</evidence>
<comment type="caution">
    <text evidence="2">The sequence shown here is derived from an EMBL/GenBank/DDBJ whole genome shotgun (WGS) entry which is preliminary data.</text>
</comment>
<dbReference type="PANTHER" id="PTHR30336">
    <property type="entry name" value="INNER MEMBRANE PROTEIN, PROBABLE PERMEASE"/>
    <property type="match status" value="1"/>
</dbReference>
<gene>
    <name evidence="2" type="ORF">BLA60_26925</name>
</gene>
<dbReference type="OrthoDB" id="2216870at2"/>
<evidence type="ECO:0000313" key="3">
    <source>
        <dbReference type="Proteomes" id="UP000185696"/>
    </source>
</evidence>
<dbReference type="Pfam" id="PF02698">
    <property type="entry name" value="DUF218"/>
    <property type="match status" value="1"/>
</dbReference>
<dbReference type="AlphaFoldDB" id="A0A7Z1AWD1"/>